<protein>
    <submittedName>
        <fullName evidence="1">Uncharacterized protein</fullName>
    </submittedName>
</protein>
<proteinExistence type="predicted"/>
<sequence>MAKCLKSTYDCFEVGKDYELIQVETRGRWRVFHIPQCAGQYFIIGLDEYGECETDANVIKFEV</sequence>
<reference evidence="1" key="1">
    <citation type="submission" date="2021-03" db="EMBL/GenBank/DDBJ databases">
        <title>Complete genome sequence of Hafnia phage Pocis76.</title>
        <authorList>
            <person name="Dislers A."/>
            <person name="Zrelovs N."/>
            <person name="Kazaks A."/>
        </authorList>
    </citation>
    <scope>NUCLEOTIDE SEQUENCE</scope>
</reference>
<accession>A0A8E7KXQ2</accession>
<evidence type="ECO:0000313" key="2">
    <source>
        <dbReference type="Proteomes" id="UP000678489"/>
    </source>
</evidence>
<organism evidence="1 2">
    <name type="scientific">Hafnia phage Pocis76</name>
    <dbReference type="NCBI Taxonomy" id="2831174"/>
    <lineage>
        <taxon>Viruses</taxon>
        <taxon>Duplodnaviria</taxon>
        <taxon>Heunggongvirae</taxon>
        <taxon>Uroviricota</taxon>
        <taxon>Caudoviricetes</taxon>
        <taxon>Drexlerviridae</taxon>
        <taxon>Tempevirinae</taxon>
        <taxon>Pocisvirus</taxon>
        <taxon>Pocisvirus pocis76</taxon>
    </lineage>
</organism>
<dbReference type="Proteomes" id="UP000678489">
    <property type="component" value="Segment"/>
</dbReference>
<keyword evidence="2" id="KW-1185">Reference proteome</keyword>
<evidence type="ECO:0000313" key="1">
    <source>
        <dbReference type="EMBL" id="QVW27701.1"/>
    </source>
</evidence>
<dbReference type="EMBL" id="MW689258">
    <property type="protein sequence ID" value="QVW27701.1"/>
    <property type="molecule type" value="Genomic_DNA"/>
</dbReference>
<name>A0A8E7KXQ2_9CAUD</name>